<proteinExistence type="predicted"/>
<dbReference type="PANTHER" id="PTHR34614:SF2">
    <property type="entry name" value="TRANSPOSASE IS4-LIKE DOMAIN-CONTAINING PROTEIN"/>
    <property type="match status" value="1"/>
</dbReference>
<organism evidence="2 3">
    <name type="scientific">Desulfacinum infernum DSM 9756</name>
    <dbReference type="NCBI Taxonomy" id="1121391"/>
    <lineage>
        <taxon>Bacteria</taxon>
        <taxon>Pseudomonadati</taxon>
        <taxon>Thermodesulfobacteriota</taxon>
        <taxon>Syntrophobacteria</taxon>
        <taxon>Syntrophobacterales</taxon>
        <taxon>Syntrophobacteraceae</taxon>
        <taxon>Desulfacinum</taxon>
    </lineage>
</organism>
<evidence type="ECO:0000259" key="1">
    <source>
        <dbReference type="Pfam" id="PF01609"/>
    </source>
</evidence>
<dbReference type="PANTHER" id="PTHR34614">
    <property type="match status" value="1"/>
</dbReference>
<dbReference type="EMBL" id="FQVB01000058">
    <property type="protein sequence ID" value="SHG29531.1"/>
    <property type="molecule type" value="Genomic_DNA"/>
</dbReference>
<name>A0A1M5IMQ8_9BACT</name>
<protein>
    <submittedName>
        <fullName evidence="2">Transposase, IS4 family</fullName>
    </submittedName>
</protein>
<dbReference type="Proteomes" id="UP000184076">
    <property type="component" value="Unassembled WGS sequence"/>
</dbReference>
<reference evidence="3" key="1">
    <citation type="submission" date="2016-11" db="EMBL/GenBank/DDBJ databases">
        <authorList>
            <person name="Varghese N."/>
            <person name="Submissions S."/>
        </authorList>
    </citation>
    <scope>NUCLEOTIDE SEQUENCE [LARGE SCALE GENOMIC DNA]</scope>
    <source>
        <strain evidence="3">DSM 9756</strain>
    </source>
</reference>
<dbReference type="SUPFAM" id="SSF53098">
    <property type="entry name" value="Ribonuclease H-like"/>
    <property type="match status" value="1"/>
</dbReference>
<dbReference type="GO" id="GO:0003677">
    <property type="term" value="F:DNA binding"/>
    <property type="evidence" value="ECO:0007669"/>
    <property type="project" value="InterPro"/>
</dbReference>
<dbReference type="AlphaFoldDB" id="A0A1M5IMQ8"/>
<dbReference type="InterPro" id="IPR002559">
    <property type="entry name" value="Transposase_11"/>
</dbReference>
<dbReference type="GO" id="GO:0006313">
    <property type="term" value="P:DNA transposition"/>
    <property type="evidence" value="ECO:0007669"/>
    <property type="project" value="InterPro"/>
</dbReference>
<dbReference type="RefSeq" id="WP_073042054.1">
    <property type="nucleotide sequence ID" value="NZ_FQVB01000058.1"/>
</dbReference>
<accession>A0A1M5IMQ8</accession>
<keyword evidence="3" id="KW-1185">Reference proteome</keyword>
<evidence type="ECO:0000313" key="3">
    <source>
        <dbReference type="Proteomes" id="UP000184076"/>
    </source>
</evidence>
<dbReference type="OrthoDB" id="5422918at2"/>
<dbReference type="InterPro" id="IPR012337">
    <property type="entry name" value="RNaseH-like_sf"/>
</dbReference>
<feature type="domain" description="Transposase IS4-like" evidence="1">
    <location>
        <begin position="195"/>
        <end position="479"/>
    </location>
</feature>
<evidence type="ECO:0000313" key="2">
    <source>
        <dbReference type="EMBL" id="SHG29531.1"/>
    </source>
</evidence>
<dbReference type="InterPro" id="IPR047654">
    <property type="entry name" value="IS1634_transpos"/>
</dbReference>
<dbReference type="Pfam" id="PF01609">
    <property type="entry name" value="DDE_Tnp_1"/>
    <property type="match status" value="1"/>
</dbReference>
<sequence length="549" mass="63201">MFARIKKSGPYQYVQIVESRREGPKVRQRVIATVGRLDKLNASGELEKLARSLVRFSEQAVLVLSAQTQLRAEGRTIGPALIFGRLWDQLGFRQVLQDLLRHRLFGFDVERAIFTTVLHRLMMSGSDRSCSKWLRDHVIPGTEDLQLHHLYRAMAFLGEETEDQKDATPFSPRCTKDLIEESFFRGQRHLFTGLDLVFFDTTSIYFEGQGGSFLGQRGFSKDHRPDLHQMVVGAVLDGKGRPICCEMWPGNTTDVKTLLPVAERIRRRFQVARFCLVADRGMISRRTLQKLEDKNTGLNYILGVRMRSFKEVREEVLSRAGRYREVRVERSSSKEASPLKVKEVRVNGRRYIVCLNPKQARKDKAEREEILRSLEEQLQNGAKALVGNRGYRRYVKSDRGAFTIDYEKARREERFDGKWVLTTNTTLPAEQVALKYKELWQVEQVFRDTKSLLGTRPIFHRLDETIRGHVFCSFLALVLKKELYRRLEAAGHSFEWADIKQDLRALQQITIEESGKCFAVRTECRGTCGKVFQAVGVAVPPTIRQLEGP</sequence>
<dbReference type="NCBIfam" id="NF033559">
    <property type="entry name" value="transpos_IS1634"/>
    <property type="match status" value="1"/>
</dbReference>
<dbReference type="GO" id="GO:0004803">
    <property type="term" value="F:transposase activity"/>
    <property type="evidence" value="ECO:0007669"/>
    <property type="project" value="InterPro"/>
</dbReference>
<gene>
    <name evidence="2" type="ORF">SAMN02745206_03636</name>
</gene>
<dbReference type="STRING" id="1121391.SAMN02745206_03636"/>